<dbReference type="EMBL" id="CM000784">
    <property type="protein sequence ID" value="AQK89624.1"/>
    <property type="molecule type" value="Genomic_DNA"/>
</dbReference>
<dbReference type="SUPFAM" id="SSF50249">
    <property type="entry name" value="Nucleic acid-binding proteins"/>
    <property type="match status" value="2"/>
</dbReference>
<dbReference type="PANTHER" id="PTHR47165">
    <property type="entry name" value="OS03G0429900 PROTEIN"/>
    <property type="match status" value="1"/>
</dbReference>
<dbReference type="PaxDb" id="4577-GRMZM2G323545_P01"/>
<dbReference type="CDD" id="cd04481">
    <property type="entry name" value="RPA1_DBD_B_like"/>
    <property type="match status" value="1"/>
</dbReference>
<gene>
    <name evidence="1" type="ORF">ZEAMMB73_Zm00001d008349</name>
</gene>
<dbReference type="EMBL" id="CM000784">
    <property type="protein sequence ID" value="AQK89626.1"/>
    <property type="molecule type" value="Genomic_DNA"/>
</dbReference>
<dbReference type="InParanoid" id="A0A1D6FC48"/>
<sequence length="231" mass="25920">MAICSTKTPIPYKGTTIAMLFTPITELNPQKINVVIRVRVIRKLEFRGATNDGPLRHINLILADEQLTLLRISDVYTLQHTTYYTHFANTYYITHAGYNNSSIVKDIFIKDISDASLKITLWGDQASGFSIDNVCNQSNNKSIVIMFVGCLAKQFKGQSYLSGTTTTTWYFNPNIPEAQEYYINHKGLNAPPLYHDSYKITNGGFQLAPNAENLCLKPPLDTAAHHVVVQT</sequence>
<dbReference type="AlphaFoldDB" id="A0A1D6FC48"/>
<accession>A0A1D6FC48</accession>
<evidence type="ECO:0000313" key="1">
    <source>
        <dbReference type="EMBL" id="AQK89624.1"/>
    </source>
</evidence>
<reference evidence="1" key="1">
    <citation type="submission" date="2015-12" db="EMBL/GenBank/DDBJ databases">
        <title>Update maize B73 reference genome by single molecule sequencing technologies.</title>
        <authorList>
            <consortium name="Maize Genome Sequencing Project"/>
            <person name="Ware D."/>
        </authorList>
    </citation>
    <scope>NUCLEOTIDE SEQUENCE</scope>
    <source>
        <tissue evidence="1">Seedling</tissue>
    </source>
</reference>
<proteinExistence type="predicted"/>
<organism evidence="1">
    <name type="scientific">Zea mays</name>
    <name type="common">Maize</name>
    <dbReference type="NCBI Taxonomy" id="4577"/>
    <lineage>
        <taxon>Eukaryota</taxon>
        <taxon>Viridiplantae</taxon>
        <taxon>Streptophyta</taxon>
        <taxon>Embryophyta</taxon>
        <taxon>Tracheophyta</taxon>
        <taxon>Spermatophyta</taxon>
        <taxon>Magnoliopsida</taxon>
        <taxon>Liliopsida</taxon>
        <taxon>Poales</taxon>
        <taxon>Poaceae</taxon>
        <taxon>PACMAD clade</taxon>
        <taxon>Panicoideae</taxon>
        <taxon>Andropogonodae</taxon>
        <taxon>Andropogoneae</taxon>
        <taxon>Tripsacinae</taxon>
        <taxon>Zea</taxon>
    </lineage>
</organism>
<dbReference type="ExpressionAtlas" id="A0A1D6FC48">
    <property type="expression patterns" value="baseline"/>
</dbReference>
<dbReference type="EMBL" id="CM000784">
    <property type="protein sequence ID" value="AQK89625.1"/>
    <property type="molecule type" value="Genomic_DNA"/>
</dbReference>
<protein>
    <recommendedName>
        <fullName evidence="2">Replication protein A OB domain-containing protein</fullName>
    </recommendedName>
</protein>
<dbReference type="PANTHER" id="PTHR47165:SF3">
    <property type="entry name" value="RETROTRANSPOSON-LIKE PROTEIN"/>
    <property type="match status" value="1"/>
</dbReference>
<evidence type="ECO:0008006" key="2">
    <source>
        <dbReference type="Google" id="ProtNLM"/>
    </source>
</evidence>
<name>A0A1D6FC48_MAIZE</name>
<dbReference type="InterPro" id="IPR012340">
    <property type="entry name" value="NA-bd_OB-fold"/>
</dbReference>
<dbReference type="Gene3D" id="2.40.50.140">
    <property type="entry name" value="Nucleic acid-binding proteins"/>
    <property type="match status" value="1"/>
</dbReference>